<dbReference type="Proteomes" id="UP000640583">
    <property type="component" value="Unassembled WGS sequence"/>
</dbReference>
<comment type="caution">
    <text evidence="2">The sequence shown here is derived from an EMBL/GenBank/DDBJ whole genome shotgun (WGS) entry which is preliminary data.</text>
</comment>
<feature type="domain" description="Hedgehog/Intein (Hint)" evidence="1">
    <location>
        <begin position="295"/>
        <end position="431"/>
    </location>
</feature>
<evidence type="ECO:0000313" key="3">
    <source>
        <dbReference type="Proteomes" id="UP000640583"/>
    </source>
</evidence>
<keyword evidence="3" id="KW-1185">Reference proteome</keyword>
<dbReference type="InterPro" id="IPR028992">
    <property type="entry name" value="Hedgehog/Intein_dom"/>
</dbReference>
<gene>
    <name evidence="2" type="ORF">H1D41_05890</name>
</gene>
<organism evidence="2 3">
    <name type="scientific">Halocynthiibacter styelae</name>
    <dbReference type="NCBI Taxonomy" id="2761955"/>
    <lineage>
        <taxon>Bacteria</taxon>
        <taxon>Pseudomonadati</taxon>
        <taxon>Pseudomonadota</taxon>
        <taxon>Alphaproteobacteria</taxon>
        <taxon>Rhodobacterales</taxon>
        <taxon>Paracoccaceae</taxon>
        <taxon>Halocynthiibacter</taxon>
    </lineage>
</organism>
<evidence type="ECO:0000259" key="1">
    <source>
        <dbReference type="Pfam" id="PF13403"/>
    </source>
</evidence>
<proteinExistence type="predicted"/>
<dbReference type="Gene3D" id="2.170.16.10">
    <property type="entry name" value="Hedgehog/Intein (Hint) domain"/>
    <property type="match status" value="1"/>
</dbReference>
<dbReference type="EMBL" id="JADCKQ010000003">
    <property type="protein sequence ID" value="MBI1493166.1"/>
    <property type="molecule type" value="Genomic_DNA"/>
</dbReference>
<dbReference type="AlphaFoldDB" id="A0A8J7LP76"/>
<dbReference type="InterPro" id="IPR036844">
    <property type="entry name" value="Hint_dom_sf"/>
</dbReference>
<reference evidence="2" key="1">
    <citation type="submission" date="2020-10" db="EMBL/GenBank/DDBJ databases">
        <title>Paenihalocynthiibacter styelae gen. nov., sp. nov., isolated from stalked sea squirt Styela clava.</title>
        <authorList>
            <person name="Kim Y.-O."/>
            <person name="Yoon J.-H."/>
        </authorList>
    </citation>
    <scope>NUCLEOTIDE SEQUENCE</scope>
    <source>
        <strain evidence="2">MYP1-1</strain>
    </source>
</reference>
<evidence type="ECO:0000313" key="2">
    <source>
        <dbReference type="EMBL" id="MBI1493166.1"/>
    </source>
</evidence>
<dbReference type="Pfam" id="PF13403">
    <property type="entry name" value="Hint_2"/>
    <property type="match status" value="1"/>
</dbReference>
<accession>A0A8J7LP76</accession>
<sequence length="485" mass="51160">MFIADIDGDDVPGAPSPGNNEVIELTNQATGDTTFTTPAGNIFNLSGEVTYEDGTTDTFSTLRGLNLSDGRMILLHTSPPYPVSTSGIDTSKSIASLHLYATPDFTIFFGSYAGTQGITSSASGLGSEAGSSVAGQNNIASGGEVTTVVLDSGTTIGVGEILAFDGHDRYRVDIDSDNSGASVNGEAITLTNLVTGTTTSVNENTSANVLFLDGTATYADGTTSSVSRLRAIQLADGSIVLLSTNPSLDPSLSPTTGFELGKVMRSFSITGISAGQSAYGGYSGTLGLNSPAALCFVKGTRIETIDGMMKVEDLRSNILVRTKDNGFQKILWIHSSIRRAAGHLAPILIRKGTLGNTSDLRVSPQHRVLVSSWQAELLFGEGEVLTTAKSLLNDSSIVREEGEMVEYYHVMFDNHEIIYAEGALTESFNPGKESLDALDTKTRDELLELFPQLENIQFGCGASARTSLKHADGVLLGQHLFSPQG</sequence>
<dbReference type="SUPFAM" id="SSF51294">
    <property type="entry name" value="Hedgehog/intein (Hint) domain"/>
    <property type="match status" value="1"/>
</dbReference>
<dbReference type="RefSeq" id="WP_228848010.1">
    <property type="nucleotide sequence ID" value="NZ_JADCKQ010000003.1"/>
</dbReference>
<name>A0A8J7LP76_9RHOB</name>
<protein>
    <submittedName>
        <fullName evidence="2">Hint domain-containing protein</fullName>
    </submittedName>
</protein>